<dbReference type="eggNOG" id="ENOG502QPVE">
    <property type="taxonomic scope" value="Eukaryota"/>
</dbReference>
<dbReference type="EC" id="2.4.1.82" evidence="2"/>
<dbReference type="SUPFAM" id="SSF51445">
    <property type="entry name" value="(Trans)glycosidases"/>
    <property type="match status" value="1"/>
</dbReference>
<dbReference type="Proteomes" id="UP000000768">
    <property type="component" value="Chromosome 10"/>
</dbReference>
<dbReference type="FunCoup" id="A0A194YHH7">
    <property type="interactions" value="39"/>
</dbReference>
<feature type="region of interest" description="Disordered" evidence="8">
    <location>
        <begin position="1"/>
        <end position="27"/>
    </location>
</feature>
<organism evidence="9 10">
    <name type="scientific">Sorghum bicolor</name>
    <name type="common">Sorghum</name>
    <name type="synonym">Sorghum vulgare</name>
    <dbReference type="NCBI Taxonomy" id="4558"/>
    <lineage>
        <taxon>Eukaryota</taxon>
        <taxon>Viridiplantae</taxon>
        <taxon>Streptophyta</taxon>
        <taxon>Embryophyta</taxon>
        <taxon>Tracheophyta</taxon>
        <taxon>Spermatophyta</taxon>
        <taxon>Magnoliopsida</taxon>
        <taxon>Liliopsida</taxon>
        <taxon>Poales</taxon>
        <taxon>Poaceae</taxon>
        <taxon>PACMAD clade</taxon>
        <taxon>Panicoideae</taxon>
        <taxon>Andropogonodae</taxon>
        <taxon>Andropogoneae</taxon>
        <taxon>Sorghinae</taxon>
        <taxon>Sorghum</taxon>
    </lineage>
</organism>
<feature type="compositionally biased region" description="Low complexity" evidence="8">
    <location>
        <begin position="70"/>
        <end position="85"/>
    </location>
</feature>
<reference evidence="9 10" key="1">
    <citation type="journal article" date="2009" name="Nature">
        <title>The Sorghum bicolor genome and the diversification of grasses.</title>
        <authorList>
            <person name="Paterson A.H."/>
            <person name="Bowers J.E."/>
            <person name="Bruggmann R."/>
            <person name="Dubchak I."/>
            <person name="Grimwood J."/>
            <person name="Gundlach H."/>
            <person name="Haberer G."/>
            <person name="Hellsten U."/>
            <person name="Mitros T."/>
            <person name="Poliakov A."/>
            <person name="Schmutz J."/>
            <person name="Spannagl M."/>
            <person name="Tang H."/>
            <person name="Wang X."/>
            <person name="Wicker T."/>
            <person name="Bharti A.K."/>
            <person name="Chapman J."/>
            <person name="Feltus F.A."/>
            <person name="Gowik U."/>
            <person name="Grigoriev I.V."/>
            <person name="Lyons E."/>
            <person name="Maher C.A."/>
            <person name="Martis M."/>
            <person name="Narechania A."/>
            <person name="Otillar R.P."/>
            <person name="Penning B.W."/>
            <person name="Salamov A.A."/>
            <person name="Wang Y."/>
            <person name="Zhang L."/>
            <person name="Carpita N.C."/>
            <person name="Freeling M."/>
            <person name="Gingle A.R."/>
            <person name="Hash C.T."/>
            <person name="Keller B."/>
            <person name="Klein P."/>
            <person name="Kresovich S."/>
            <person name="McCann M.C."/>
            <person name="Ming R."/>
            <person name="Peterson D.G."/>
            <person name="Mehboob-ur-Rahman"/>
            <person name="Ware D."/>
            <person name="Westhoff P."/>
            <person name="Mayer K.F."/>
            <person name="Messing J."/>
            <person name="Rokhsar D.S."/>
        </authorList>
    </citation>
    <scope>NUCLEOTIDE SEQUENCE [LARGE SCALE GENOMIC DNA]</scope>
    <source>
        <strain evidence="10">cv. BTx623</strain>
    </source>
</reference>
<comment type="similarity">
    <text evidence="1">Belongs to the glycosyl hydrolases 36 family.</text>
</comment>
<reference evidence="10" key="2">
    <citation type="journal article" date="2018" name="Plant J.">
        <title>The Sorghum bicolor reference genome: improved assembly, gene annotations, a transcriptome atlas, and signatures of genome organization.</title>
        <authorList>
            <person name="McCormick R.F."/>
            <person name="Truong S.K."/>
            <person name="Sreedasyam A."/>
            <person name="Jenkins J."/>
            <person name="Shu S."/>
            <person name="Sims D."/>
            <person name="Kennedy M."/>
            <person name="Amirebrahimi M."/>
            <person name="Weers B.D."/>
            <person name="McKinley B."/>
            <person name="Mattison A."/>
            <person name="Morishige D.T."/>
            <person name="Grimwood J."/>
            <person name="Schmutz J."/>
            <person name="Mullet J.E."/>
        </authorList>
    </citation>
    <scope>NUCLEOTIDE SEQUENCE [LARGE SCALE GENOMIC DNA]</scope>
    <source>
        <strain evidence="10">cv. BTx623</strain>
    </source>
</reference>
<dbReference type="EMBL" id="CM000769">
    <property type="protein sequence ID" value="KXG19424.1"/>
    <property type="molecule type" value="Genomic_DNA"/>
</dbReference>
<dbReference type="InterPro" id="IPR008811">
    <property type="entry name" value="Glycosyl_hydrolases_36"/>
</dbReference>
<dbReference type="InterPro" id="IPR017853">
    <property type="entry name" value="GH"/>
</dbReference>
<keyword evidence="3" id="KW-0328">Glycosyltransferase</keyword>
<dbReference type="PANTHER" id="PTHR31268">
    <property type="match status" value="1"/>
</dbReference>
<evidence type="ECO:0000256" key="6">
    <source>
        <dbReference type="ARBA" id="ARBA00025404"/>
    </source>
</evidence>
<dbReference type="GO" id="GO:0047274">
    <property type="term" value="F:galactinol-sucrose galactosyltransferase activity"/>
    <property type="evidence" value="ECO:0007669"/>
    <property type="project" value="UniProtKB-EC"/>
</dbReference>
<dbReference type="Pfam" id="PF05691">
    <property type="entry name" value="Raffinose_syn"/>
    <property type="match status" value="1"/>
</dbReference>
<dbReference type="Gramene" id="KXG19424">
    <property type="protein sequence ID" value="KXG19424"/>
    <property type="gene ID" value="SORBI_3010G057300"/>
</dbReference>
<sequence length="857" mass="91215">MSAMARRLSSSCSRAVASSSSSKSIPSSLLPRRIYTLPSRPLLLAPCPPLPLPPTPSRCSFRSLAAAKGSSATSSSVSPTQQQSRSTREEGEMTISSSVKLAGGTLSVCGRTVLSGVPDAVVASSAAAGGAVDGVFIGADFAEPAARHVVSLGDLRGVRFMACFRFKLWWMAQRMGEKGGDVPRETQFLLVESKGAGDGAAAAYVVFLPLVEGAFRASLQGGAGDALELCVESGDAETRAASFERALFVGAAESDPFAAISGAVGAAKSALRTFRVRAEKKLPGIVDYFGWCTWDAFYQDVTQEGVEAGLRSLIAGGAPPKFVIIDDGWQSVGTDKSATDTDTDEPAGEDKPPRLSRLTGIKENSKFQNVDDPAAGIKTVVRAAKEEYGLKYVYVWHAITGYWGGVRPGEPGTEHYRSSMQFPKVSPGVMENEPGMKTDVLTVQGLGLVHPRAVYRFYDELHAYLAAAGVDGVKVDVQCILETLGAGHGGRVQLTRQYHQALDASIAKNFPENGIIACMSHNTDALYCSKQTAVVRASDDFYPRDPVSHTIHIASVAYNSVFLGEFMLPDWDMFHSLHQAGDYHGSARAISGGPVYVSDAPGKHNFELLKKIVLPDGSILRARLPGRPTKDCLFTDPARDGVSLLKIWNMNKFTGVLGVYNCQGAAWSSVEKKNTFHHTGTEALTCGIKGSDVHLISEAATDPEWNGDCTVYRHADSDLAVLPYGAALPVSLKVLEHDILTVSPIKDLAPGFRFAPIGLVDMFNSGGAVEGLTYHLLGGAKLLDGGNGSASGSEAVGLACMEVKGCGRFGAYSSVRPRKCMLGSAQLEFSYDSSSGLVVLQLEKMPKERVHKIVVEL</sequence>
<keyword evidence="10" id="KW-1185">Reference proteome</keyword>
<dbReference type="AlphaFoldDB" id="A0A194YHH7"/>
<evidence type="ECO:0000313" key="9">
    <source>
        <dbReference type="EMBL" id="KXG19424.1"/>
    </source>
</evidence>
<name>A0A194YHH7_SORBI</name>
<evidence type="ECO:0000256" key="4">
    <source>
        <dbReference type="ARBA" id="ARBA00022679"/>
    </source>
</evidence>
<dbReference type="FunFam" id="3.20.20.70:FF:000129">
    <property type="entry name" value="Probable galactinol--sucrose galactosyltransferase 1"/>
    <property type="match status" value="1"/>
</dbReference>
<comment type="function">
    <text evidence="6">Transglycosidase operating by a ping-pong reaction mechanism. Involved in the synthesis of raffinose, a major soluble carbohydrate in seeds, roots and tubers.</text>
</comment>
<keyword evidence="5" id="KW-0119">Carbohydrate metabolism</keyword>
<dbReference type="InterPro" id="IPR013785">
    <property type="entry name" value="Aldolase_TIM"/>
</dbReference>
<feature type="region of interest" description="Disordered" evidence="8">
    <location>
        <begin position="70"/>
        <end position="95"/>
    </location>
</feature>
<keyword evidence="4" id="KW-0808">Transferase</keyword>
<dbReference type="PANTHER" id="PTHR31268:SF5">
    <property type="entry name" value="GALACTINOL--SUCROSE GALACTOSYLTRANSFERASE 6-RELATED"/>
    <property type="match status" value="1"/>
</dbReference>
<evidence type="ECO:0000256" key="3">
    <source>
        <dbReference type="ARBA" id="ARBA00022676"/>
    </source>
</evidence>
<evidence type="ECO:0000256" key="2">
    <source>
        <dbReference type="ARBA" id="ARBA00012708"/>
    </source>
</evidence>
<proteinExistence type="inferred from homology"/>
<gene>
    <name evidence="9" type="ORF">SORBI_3010G057300</name>
</gene>
<evidence type="ECO:0000256" key="1">
    <source>
        <dbReference type="ARBA" id="ARBA00007240"/>
    </source>
</evidence>
<feature type="region of interest" description="Disordered" evidence="8">
    <location>
        <begin position="333"/>
        <end position="356"/>
    </location>
</feature>
<evidence type="ECO:0000256" key="8">
    <source>
        <dbReference type="SAM" id="MobiDB-lite"/>
    </source>
</evidence>
<evidence type="ECO:0000256" key="5">
    <source>
        <dbReference type="ARBA" id="ARBA00023277"/>
    </source>
</evidence>
<dbReference type="OrthoDB" id="4664297at2759"/>
<dbReference type="ExpressionAtlas" id="A0A194YHH7">
    <property type="expression patterns" value="baseline and differential"/>
</dbReference>
<dbReference type="STRING" id="4558.A0A194YHH7"/>
<dbReference type="Gene3D" id="3.20.20.70">
    <property type="entry name" value="Aldolase class I"/>
    <property type="match status" value="1"/>
</dbReference>
<evidence type="ECO:0000256" key="7">
    <source>
        <dbReference type="ARBA" id="ARBA00049426"/>
    </source>
</evidence>
<evidence type="ECO:0000313" key="10">
    <source>
        <dbReference type="Proteomes" id="UP000000768"/>
    </source>
</evidence>
<protein>
    <recommendedName>
        <fullName evidence="2">galactinol--sucrose galactosyltransferase</fullName>
        <ecNumber evidence="2">2.4.1.82</ecNumber>
    </recommendedName>
</protein>
<dbReference type="InParanoid" id="A0A194YHH7"/>
<comment type="catalytic activity">
    <reaction evidence="7">
        <text>alpha-D-galactosyl-(1-&gt;3)-1D-myo-inositol + sucrose = raffinose + myo-inositol</text>
        <dbReference type="Rhea" id="RHEA:20161"/>
        <dbReference type="ChEBI" id="CHEBI:16634"/>
        <dbReference type="ChEBI" id="CHEBI:17268"/>
        <dbReference type="ChEBI" id="CHEBI:17505"/>
        <dbReference type="ChEBI" id="CHEBI:17992"/>
        <dbReference type="EC" id="2.4.1.82"/>
    </reaction>
</comment>
<accession>A0A194YHH7</accession>